<evidence type="ECO:0000313" key="2">
    <source>
        <dbReference type="Proteomes" id="UP000588111"/>
    </source>
</evidence>
<accession>A0A839TFR0</accession>
<evidence type="ECO:0000313" key="1">
    <source>
        <dbReference type="EMBL" id="MBB3106403.1"/>
    </source>
</evidence>
<protein>
    <submittedName>
        <fullName evidence="1">Uncharacterized protein</fullName>
    </submittedName>
</protein>
<proteinExistence type="predicted"/>
<sequence>MLLAIKADSYLLSNTDKTIDLRYCDVVRVKIAPINNFKNRYGTL</sequence>
<name>A0A839TFR0_9GAMM</name>
<gene>
    <name evidence="1" type="ORF">FHS24_000904</name>
</gene>
<keyword evidence="2" id="KW-1185">Reference proteome</keyword>
<comment type="caution">
    <text evidence="1">The sequence shown here is derived from an EMBL/GenBank/DDBJ whole genome shotgun (WGS) entry which is preliminary data.</text>
</comment>
<organism evidence="1 2">
    <name type="scientific">Psychrobacter luti</name>
    <dbReference type="NCBI Taxonomy" id="198481"/>
    <lineage>
        <taxon>Bacteria</taxon>
        <taxon>Pseudomonadati</taxon>
        <taxon>Pseudomonadota</taxon>
        <taxon>Gammaproteobacteria</taxon>
        <taxon>Moraxellales</taxon>
        <taxon>Moraxellaceae</taxon>
        <taxon>Psychrobacter</taxon>
    </lineage>
</organism>
<dbReference type="AlphaFoldDB" id="A0A839TFR0"/>
<dbReference type="EMBL" id="JACHXL010000002">
    <property type="protein sequence ID" value="MBB3106403.1"/>
    <property type="molecule type" value="Genomic_DNA"/>
</dbReference>
<reference evidence="1 2" key="1">
    <citation type="submission" date="2020-08" db="EMBL/GenBank/DDBJ databases">
        <title>Genomic Encyclopedia of Type Strains, Phase III (KMG-III): the genomes of soil and plant-associated and newly described type strains.</title>
        <authorList>
            <person name="Whitman W."/>
        </authorList>
    </citation>
    <scope>NUCLEOTIDE SEQUENCE [LARGE SCALE GENOMIC DNA]</scope>
    <source>
        <strain evidence="1 2">CECT 5885</strain>
    </source>
</reference>
<dbReference type="Proteomes" id="UP000588111">
    <property type="component" value="Unassembled WGS sequence"/>
</dbReference>